<evidence type="ECO:0000313" key="1">
    <source>
        <dbReference type="EMBL" id="KAL0334277.1"/>
    </source>
</evidence>
<sequence>MGWCSWACGLDQGLGGVGWKRTGSLWCGLERLGSRAEAVGWVAGLEDGLLAKPVYHSWA</sequence>
<reference evidence="1" key="2">
    <citation type="journal article" date="2024" name="Plant">
        <title>Genomic evolution and insights into agronomic trait innovations of Sesamum species.</title>
        <authorList>
            <person name="Miao H."/>
            <person name="Wang L."/>
            <person name="Qu L."/>
            <person name="Liu H."/>
            <person name="Sun Y."/>
            <person name="Le M."/>
            <person name="Wang Q."/>
            <person name="Wei S."/>
            <person name="Zheng Y."/>
            <person name="Lin W."/>
            <person name="Duan Y."/>
            <person name="Cao H."/>
            <person name="Xiong S."/>
            <person name="Wang X."/>
            <person name="Wei L."/>
            <person name="Li C."/>
            <person name="Ma Q."/>
            <person name="Ju M."/>
            <person name="Zhao R."/>
            <person name="Li G."/>
            <person name="Mu C."/>
            <person name="Tian Q."/>
            <person name="Mei H."/>
            <person name="Zhang T."/>
            <person name="Gao T."/>
            <person name="Zhang H."/>
        </authorList>
    </citation>
    <scope>NUCLEOTIDE SEQUENCE</scope>
    <source>
        <strain evidence="1">G01</strain>
    </source>
</reference>
<protein>
    <submittedName>
        <fullName evidence="1">Uncharacterized protein</fullName>
    </submittedName>
</protein>
<organism evidence="1">
    <name type="scientific">Sesamum angustifolium</name>
    <dbReference type="NCBI Taxonomy" id="2727405"/>
    <lineage>
        <taxon>Eukaryota</taxon>
        <taxon>Viridiplantae</taxon>
        <taxon>Streptophyta</taxon>
        <taxon>Embryophyta</taxon>
        <taxon>Tracheophyta</taxon>
        <taxon>Spermatophyta</taxon>
        <taxon>Magnoliopsida</taxon>
        <taxon>eudicotyledons</taxon>
        <taxon>Gunneridae</taxon>
        <taxon>Pentapetalae</taxon>
        <taxon>asterids</taxon>
        <taxon>lamiids</taxon>
        <taxon>Lamiales</taxon>
        <taxon>Pedaliaceae</taxon>
        <taxon>Sesamum</taxon>
    </lineage>
</organism>
<dbReference type="AlphaFoldDB" id="A0AAW2MRL8"/>
<dbReference type="EMBL" id="JACGWK010000009">
    <property type="protein sequence ID" value="KAL0334277.1"/>
    <property type="molecule type" value="Genomic_DNA"/>
</dbReference>
<proteinExistence type="predicted"/>
<accession>A0AAW2MRL8</accession>
<comment type="caution">
    <text evidence="1">The sequence shown here is derived from an EMBL/GenBank/DDBJ whole genome shotgun (WGS) entry which is preliminary data.</text>
</comment>
<reference evidence="1" key="1">
    <citation type="submission" date="2020-06" db="EMBL/GenBank/DDBJ databases">
        <authorList>
            <person name="Li T."/>
            <person name="Hu X."/>
            <person name="Zhang T."/>
            <person name="Song X."/>
            <person name="Zhang H."/>
            <person name="Dai N."/>
            <person name="Sheng W."/>
            <person name="Hou X."/>
            <person name="Wei L."/>
        </authorList>
    </citation>
    <scope>NUCLEOTIDE SEQUENCE</scope>
    <source>
        <strain evidence="1">G01</strain>
        <tissue evidence="1">Leaf</tissue>
    </source>
</reference>
<name>A0AAW2MRL8_9LAMI</name>
<gene>
    <name evidence="1" type="ORF">Sangu_1583900</name>
</gene>